<comment type="caution">
    <text evidence="1">The sequence shown here is derived from an EMBL/GenBank/DDBJ whole genome shotgun (WGS) entry which is preliminary data.</text>
</comment>
<evidence type="ECO:0000313" key="1">
    <source>
        <dbReference type="EMBL" id="KAJ1677947.1"/>
    </source>
</evidence>
<dbReference type="Proteomes" id="UP001145114">
    <property type="component" value="Unassembled WGS sequence"/>
</dbReference>
<name>A0ACC1HNC4_9FUNG</name>
<reference evidence="1" key="1">
    <citation type="submission" date="2022-06" db="EMBL/GenBank/DDBJ databases">
        <title>Phylogenomic reconstructions and comparative analyses of Kickxellomycotina fungi.</title>
        <authorList>
            <person name="Reynolds N.K."/>
            <person name="Stajich J.E."/>
            <person name="Barry K."/>
            <person name="Grigoriev I.V."/>
            <person name="Crous P."/>
            <person name="Smith M.E."/>
        </authorList>
    </citation>
    <scope>NUCLEOTIDE SEQUENCE</scope>
    <source>
        <strain evidence="1">RSA 2271</strain>
    </source>
</reference>
<dbReference type="EMBL" id="JAMZIH010001725">
    <property type="protein sequence ID" value="KAJ1677947.1"/>
    <property type="molecule type" value="Genomic_DNA"/>
</dbReference>
<protein>
    <submittedName>
        <fullName evidence="1">Uncharacterized protein</fullName>
    </submittedName>
</protein>
<accession>A0ACC1HNC4</accession>
<organism evidence="1 2">
    <name type="scientific">Spiromyces aspiralis</name>
    <dbReference type="NCBI Taxonomy" id="68401"/>
    <lineage>
        <taxon>Eukaryota</taxon>
        <taxon>Fungi</taxon>
        <taxon>Fungi incertae sedis</taxon>
        <taxon>Zoopagomycota</taxon>
        <taxon>Kickxellomycotina</taxon>
        <taxon>Kickxellomycetes</taxon>
        <taxon>Kickxellales</taxon>
        <taxon>Kickxellaceae</taxon>
        <taxon>Spiromyces</taxon>
    </lineage>
</organism>
<gene>
    <name evidence="1" type="ORF">EV182_005107</name>
</gene>
<keyword evidence="2" id="KW-1185">Reference proteome</keyword>
<proteinExistence type="predicted"/>
<sequence>MLRKGFRLLSQSRRHLSVAATNCQRSTISAGVLLQRDPVVTPPVDAFQKEYDAYMDWLKYQTADPFPTEFYLKKGSTLEAQWKERENERRSVWYFEDKADRPKHKVKTSNSENEAIAGDAGREGLGAKIKLNPRETEADRKGDLRSLERKLERTLYLIVKDASQKWRLVEGELKENEVLRGAAERKLSESMGTNMDIWFVGNGPIGVHTSPKNKASVKMGRARVFYMKAHIFSGQVRPQSKDTTDFAWVTKDEMEKIVEPEYWTDIKDMLSSQ</sequence>
<evidence type="ECO:0000313" key="2">
    <source>
        <dbReference type="Proteomes" id="UP001145114"/>
    </source>
</evidence>